<dbReference type="AlphaFoldDB" id="A0A7X0M567"/>
<keyword evidence="1" id="KW-0560">Oxidoreductase</keyword>
<protein>
    <submittedName>
        <fullName evidence="1">Assimilatory nitrate reductase catalytic subunit</fullName>
        <ecNumber evidence="1">1.7.99.4</ecNumber>
    </submittedName>
</protein>
<evidence type="ECO:0000313" key="2">
    <source>
        <dbReference type="Proteomes" id="UP000555564"/>
    </source>
</evidence>
<keyword evidence="2" id="KW-1185">Reference proteome</keyword>
<dbReference type="Proteomes" id="UP000555564">
    <property type="component" value="Unassembled WGS sequence"/>
</dbReference>
<name>A0A7X0M567_9ACTN</name>
<reference evidence="1 2" key="1">
    <citation type="submission" date="2020-08" db="EMBL/GenBank/DDBJ databases">
        <title>Sequencing the genomes of 1000 actinobacteria strains.</title>
        <authorList>
            <person name="Klenk H.-P."/>
        </authorList>
    </citation>
    <scope>NUCLEOTIDE SEQUENCE [LARGE SCALE GENOMIC DNA]</scope>
    <source>
        <strain evidence="1 2">DSM 44936</strain>
    </source>
</reference>
<sequence>MDSSGRFLQGVFSFVGKGLEAPFLLAGELRYVVPDGVVAQPVYLRGGNSSDELVCVILMRDGVPMRYFPVGAKAGTHVSLRVVEDLEPGTVVELYVAAPDGVPGTLVVDLGLVEV</sequence>
<dbReference type="EMBL" id="JACHIU010000001">
    <property type="protein sequence ID" value="MBB6472025.1"/>
    <property type="molecule type" value="Genomic_DNA"/>
</dbReference>
<gene>
    <name evidence="1" type="ORF">BJ992_001456</name>
</gene>
<dbReference type="EC" id="1.7.99.4" evidence="1"/>
<dbReference type="GO" id="GO:0016491">
    <property type="term" value="F:oxidoreductase activity"/>
    <property type="evidence" value="ECO:0007669"/>
    <property type="project" value="UniProtKB-KW"/>
</dbReference>
<comment type="caution">
    <text evidence="1">The sequence shown here is derived from an EMBL/GenBank/DDBJ whole genome shotgun (WGS) entry which is preliminary data.</text>
</comment>
<accession>A0A7X0M567</accession>
<proteinExistence type="predicted"/>
<dbReference type="RefSeq" id="WP_184979149.1">
    <property type="nucleotide sequence ID" value="NZ_BAAALO010000099.1"/>
</dbReference>
<evidence type="ECO:0000313" key="1">
    <source>
        <dbReference type="EMBL" id="MBB6472025.1"/>
    </source>
</evidence>
<organism evidence="1 2">
    <name type="scientific">Sphaerisporangium rubeum</name>
    <dbReference type="NCBI Taxonomy" id="321317"/>
    <lineage>
        <taxon>Bacteria</taxon>
        <taxon>Bacillati</taxon>
        <taxon>Actinomycetota</taxon>
        <taxon>Actinomycetes</taxon>
        <taxon>Streptosporangiales</taxon>
        <taxon>Streptosporangiaceae</taxon>
        <taxon>Sphaerisporangium</taxon>
    </lineage>
</organism>